<organism evidence="2 3">
    <name type="scientific">Letharia columbiana</name>
    <dbReference type="NCBI Taxonomy" id="112416"/>
    <lineage>
        <taxon>Eukaryota</taxon>
        <taxon>Fungi</taxon>
        <taxon>Dikarya</taxon>
        <taxon>Ascomycota</taxon>
        <taxon>Pezizomycotina</taxon>
        <taxon>Lecanoromycetes</taxon>
        <taxon>OSLEUM clade</taxon>
        <taxon>Lecanoromycetidae</taxon>
        <taxon>Lecanorales</taxon>
        <taxon>Lecanorineae</taxon>
        <taxon>Parmeliaceae</taxon>
        <taxon>Letharia</taxon>
    </lineage>
</organism>
<keyword evidence="3" id="KW-1185">Reference proteome</keyword>
<reference evidence="2 3" key="1">
    <citation type="journal article" date="2020" name="Genomics">
        <title>Complete, high-quality genomes from long-read metagenomic sequencing of two wolf lichen thalli reveals enigmatic genome architecture.</title>
        <authorList>
            <person name="McKenzie S.K."/>
            <person name="Walston R.F."/>
            <person name="Allen J.L."/>
        </authorList>
    </citation>
    <scope>NUCLEOTIDE SEQUENCE [LARGE SCALE GENOMIC DNA]</scope>
    <source>
        <strain evidence="2">WasteWater2</strain>
    </source>
</reference>
<sequence length="96" mass="9949">MPSSTLPPPSQGLTVYHVALGRGLQNYTCPLDAGSSDVPIALGAVANLYNTTCMASVPIPGGNPPTFSITPLQSPWRTPTPMQATASPYIPSDPAR</sequence>
<evidence type="ECO:0000313" key="2">
    <source>
        <dbReference type="EMBL" id="KAF6238484.1"/>
    </source>
</evidence>
<feature type="compositionally biased region" description="Polar residues" evidence="1">
    <location>
        <begin position="66"/>
        <end position="86"/>
    </location>
</feature>
<proteinExistence type="predicted"/>
<name>A0A8H6G120_9LECA</name>
<dbReference type="AlphaFoldDB" id="A0A8H6G120"/>
<dbReference type="GeneID" id="59285119"/>
<dbReference type="RefSeq" id="XP_037167786.1">
    <property type="nucleotide sequence ID" value="XM_037305378.1"/>
</dbReference>
<comment type="caution">
    <text evidence="2">The sequence shown here is derived from an EMBL/GenBank/DDBJ whole genome shotgun (WGS) entry which is preliminary data.</text>
</comment>
<feature type="region of interest" description="Disordered" evidence="1">
    <location>
        <begin position="66"/>
        <end position="96"/>
    </location>
</feature>
<evidence type="ECO:0000256" key="1">
    <source>
        <dbReference type="SAM" id="MobiDB-lite"/>
    </source>
</evidence>
<gene>
    <name evidence="2" type="ORF">HO173_003452</name>
</gene>
<dbReference type="Proteomes" id="UP000578531">
    <property type="component" value="Unassembled WGS sequence"/>
</dbReference>
<dbReference type="InterPro" id="IPR021851">
    <property type="entry name" value="DUF3455"/>
</dbReference>
<evidence type="ECO:0000313" key="3">
    <source>
        <dbReference type="Proteomes" id="UP000578531"/>
    </source>
</evidence>
<accession>A0A8H6G120</accession>
<protein>
    <submittedName>
        <fullName evidence="2">Uncharacterized protein</fullName>
    </submittedName>
</protein>
<dbReference type="Pfam" id="PF11937">
    <property type="entry name" value="DUF3455"/>
    <property type="match status" value="1"/>
</dbReference>
<dbReference type="EMBL" id="JACCJC010000009">
    <property type="protein sequence ID" value="KAF6238484.1"/>
    <property type="molecule type" value="Genomic_DNA"/>
</dbReference>
<dbReference type="OrthoDB" id="1859733at2759"/>